<evidence type="ECO:0000313" key="3">
    <source>
        <dbReference type="Proteomes" id="UP000435648"/>
    </source>
</evidence>
<dbReference type="KEGG" id="siw:GH266_18020"/>
<proteinExistence type="predicted"/>
<accession>A0A857CF67</accession>
<name>A0A857CF67_9HYPH</name>
<feature type="chain" id="PRO_5032498263" evidence="1">
    <location>
        <begin position="22"/>
        <end position="237"/>
    </location>
</feature>
<dbReference type="Proteomes" id="UP000435648">
    <property type="component" value="Chromosome"/>
</dbReference>
<dbReference type="Pfam" id="PF11150">
    <property type="entry name" value="DUF2927"/>
    <property type="match status" value="1"/>
</dbReference>
<dbReference type="InterPro" id="IPR021323">
    <property type="entry name" value="DUF2927"/>
</dbReference>
<dbReference type="AlphaFoldDB" id="A0A857CF67"/>
<gene>
    <name evidence="2" type="ORF">GH266_18020</name>
</gene>
<evidence type="ECO:0000313" key="2">
    <source>
        <dbReference type="EMBL" id="QGZ37497.1"/>
    </source>
</evidence>
<keyword evidence="1" id="KW-0732">Signal</keyword>
<feature type="signal peptide" evidence="1">
    <location>
        <begin position="1"/>
        <end position="21"/>
    </location>
</feature>
<sequence length="237" mass="26817">MILLLCLALPAFSGSTASSSAAPHTFSTEELIDGFIKTVFGLEYRSWSWQPYLVKKYAGPVRFYVHNMAAKNRKPMVYRFIEQMGSGIRGLSTIVVPTPAEANFHVYVVDRSQYRDVVRRHIYKDPTADVPGRCLVRVVSDRRGISQSAAVIVSDEGDFLFRRCLVEELLQGLGPMNDDTSLSHSVFNDRSRHSRFTTFDRLLLNMLYHPSIKPGMSLEQVQPLLPAIVRQVRPLVN</sequence>
<reference evidence="2 3" key="1">
    <citation type="submission" date="2019-12" db="EMBL/GenBank/DDBJ databases">
        <title>The genome of Stappia indica PHM037.</title>
        <authorList>
            <person name="Kacar D."/>
            <person name="Galan B."/>
            <person name="Canedo L."/>
            <person name="Rodriguez P."/>
            <person name="de la Calle F."/>
            <person name="Garcia J.L."/>
        </authorList>
    </citation>
    <scope>NUCLEOTIDE SEQUENCE [LARGE SCALE GENOMIC DNA]</scope>
    <source>
        <strain evidence="2 3">PHM037</strain>
    </source>
</reference>
<protein>
    <submittedName>
        <fullName evidence="2">DUF2927 domain-containing protein</fullName>
    </submittedName>
</protein>
<dbReference type="EMBL" id="CP046908">
    <property type="protein sequence ID" value="QGZ37497.1"/>
    <property type="molecule type" value="Genomic_DNA"/>
</dbReference>
<evidence type="ECO:0000256" key="1">
    <source>
        <dbReference type="SAM" id="SignalP"/>
    </source>
</evidence>
<dbReference type="OrthoDB" id="3295600at2"/>
<organism evidence="2 3">
    <name type="scientific">Stappia indica</name>
    <dbReference type="NCBI Taxonomy" id="538381"/>
    <lineage>
        <taxon>Bacteria</taxon>
        <taxon>Pseudomonadati</taxon>
        <taxon>Pseudomonadota</taxon>
        <taxon>Alphaproteobacteria</taxon>
        <taxon>Hyphomicrobiales</taxon>
        <taxon>Stappiaceae</taxon>
        <taxon>Stappia</taxon>
    </lineage>
</organism>